<feature type="compositionally biased region" description="Polar residues" evidence="1">
    <location>
        <begin position="95"/>
        <end position="110"/>
    </location>
</feature>
<organism evidence="2 3">
    <name type="scientific">Oncorhynchus mykiss</name>
    <name type="common">Rainbow trout</name>
    <name type="synonym">Salmo gairdneri</name>
    <dbReference type="NCBI Taxonomy" id="8022"/>
    <lineage>
        <taxon>Eukaryota</taxon>
        <taxon>Metazoa</taxon>
        <taxon>Chordata</taxon>
        <taxon>Craniata</taxon>
        <taxon>Vertebrata</taxon>
        <taxon>Euteleostomi</taxon>
        <taxon>Actinopterygii</taxon>
        <taxon>Neopterygii</taxon>
        <taxon>Teleostei</taxon>
        <taxon>Protacanthopterygii</taxon>
        <taxon>Salmoniformes</taxon>
        <taxon>Salmonidae</taxon>
        <taxon>Salmoninae</taxon>
        <taxon>Oncorhynchus</taxon>
    </lineage>
</organism>
<dbReference type="PaxDb" id="8022-A0A060Y0K8"/>
<protein>
    <submittedName>
        <fullName evidence="2">Uncharacterized protein</fullName>
    </submittedName>
</protein>
<proteinExistence type="predicted"/>
<name>A0A060Y0K8_ONCMY</name>
<evidence type="ECO:0000313" key="2">
    <source>
        <dbReference type="EMBL" id="CDQ85052.1"/>
    </source>
</evidence>
<sequence length="156" mass="16369">MVSNRAVEIQKPTKRKYTKKPRPVAPPQPPRAEPSPPSPPPAPEPPTPDFSPERRMECYSASLLDHEYTAGPGPFGPGGPRGSAAMAPGVFLTSRRPSLSPQNSSTYSYQAASPAGLASPGSAGAGGGKRPKKGLATAKQRLGKILKIHRNGKLLL</sequence>
<reference evidence="2" key="1">
    <citation type="journal article" date="2014" name="Nat. Commun.">
        <title>The rainbow trout genome provides novel insights into evolution after whole-genome duplication in vertebrates.</title>
        <authorList>
            <person name="Berthelot C."/>
            <person name="Brunet F."/>
            <person name="Chalopin D."/>
            <person name="Juanchich A."/>
            <person name="Bernard M."/>
            <person name="Noel B."/>
            <person name="Bento P."/>
            <person name="Da Silva C."/>
            <person name="Labadie K."/>
            <person name="Alberti A."/>
            <person name="Aury J.M."/>
            <person name="Louis A."/>
            <person name="Dehais P."/>
            <person name="Bardou P."/>
            <person name="Montfort J."/>
            <person name="Klopp C."/>
            <person name="Cabau C."/>
            <person name="Gaspin C."/>
            <person name="Thorgaard G.H."/>
            <person name="Boussaha M."/>
            <person name="Quillet E."/>
            <person name="Guyomard R."/>
            <person name="Galiana D."/>
            <person name="Bobe J."/>
            <person name="Volff J.N."/>
            <person name="Genet C."/>
            <person name="Wincker P."/>
            <person name="Jaillon O."/>
            <person name="Roest Crollius H."/>
            <person name="Guiguen Y."/>
        </authorList>
    </citation>
    <scope>NUCLEOTIDE SEQUENCE [LARGE SCALE GENOMIC DNA]</scope>
</reference>
<gene>
    <name evidence="2" type="ORF">GSONMT00033513001</name>
</gene>
<feature type="compositionally biased region" description="Low complexity" evidence="1">
    <location>
        <begin position="111"/>
        <end position="122"/>
    </location>
</feature>
<accession>A0A060Y0K8</accession>
<evidence type="ECO:0000313" key="3">
    <source>
        <dbReference type="Proteomes" id="UP000193380"/>
    </source>
</evidence>
<dbReference type="Proteomes" id="UP000193380">
    <property type="component" value="Unassembled WGS sequence"/>
</dbReference>
<reference evidence="2" key="2">
    <citation type="submission" date="2014-03" db="EMBL/GenBank/DDBJ databases">
        <authorList>
            <person name="Genoscope - CEA"/>
        </authorList>
    </citation>
    <scope>NUCLEOTIDE SEQUENCE</scope>
</reference>
<evidence type="ECO:0000256" key="1">
    <source>
        <dbReference type="SAM" id="MobiDB-lite"/>
    </source>
</evidence>
<dbReference type="AlphaFoldDB" id="A0A060Y0K8"/>
<feature type="compositionally biased region" description="Basic residues" evidence="1">
    <location>
        <begin position="12"/>
        <end position="22"/>
    </location>
</feature>
<feature type="region of interest" description="Disordered" evidence="1">
    <location>
        <begin position="1"/>
        <end position="140"/>
    </location>
</feature>
<feature type="compositionally biased region" description="Pro residues" evidence="1">
    <location>
        <begin position="23"/>
        <end position="49"/>
    </location>
</feature>
<dbReference type="EMBL" id="FR906652">
    <property type="protein sequence ID" value="CDQ85052.1"/>
    <property type="molecule type" value="Genomic_DNA"/>
</dbReference>
<dbReference type="STRING" id="8022.A0A060Y0K8"/>